<keyword evidence="9" id="KW-1185">Reference proteome</keyword>
<feature type="domain" description="RNA polymerase sigma-70 region 2" evidence="6">
    <location>
        <begin position="29"/>
        <end position="96"/>
    </location>
</feature>
<dbReference type="Proteomes" id="UP000605990">
    <property type="component" value="Unassembled WGS sequence"/>
</dbReference>
<dbReference type="InterPro" id="IPR007630">
    <property type="entry name" value="RNA_pol_sigma70_r4"/>
</dbReference>
<dbReference type="SUPFAM" id="SSF88659">
    <property type="entry name" value="Sigma3 and sigma4 domains of RNA polymerase sigma factors"/>
    <property type="match status" value="1"/>
</dbReference>
<dbReference type="InterPro" id="IPR039425">
    <property type="entry name" value="RNA_pol_sigma-70-like"/>
</dbReference>
<organism evidence="8 9">
    <name type="scientific">Flavobacterium bernardetii</name>
    <dbReference type="NCBI Taxonomy" id="2813823"/>
    <lineage>
        <taxon>Bacteria</taxon>
        <taxon>Pseudomonadati</taxon>
        <taxon>Bacteroidota</taxon>
        <taxon>Flavobacteriia</taxon>
        <taxon>Flavobacteriales</taxon>
        <taxon>Flavobacteriaceae</taxon>
        <taxon>Flavobacterium</taxon>
    </lineage>
</organism>
<dbReference type="CDD" id="cd06171">
    <property type="entry name" value="Sigma70_r4"/>
    <property type="match status" value="1"/>
</dbReference>
<comment type="similarity">
    <text evidence="1">Belongs to the sigma-70 factor family. ECF subfamily.</text>
</comment>
<dbReference type="EMBL" id="JACRUN010000001">
    <property type="protein sequence ID" value="MBC5833556.1"/>
    <property type="molecule type" value="Genomic_DNA"/>
</dbReference>
<dbReference type="InterPro" id="IPR013325">
    <property type="entry name" value="RNA_pol_sigma_r2"/>
</dbReference>
<keyword evidence="5" id="KW-0804">Transcription</keyword>
<keyword evidence="4" id="KW-0238">DNA-binding</keyword>
<evidence type="ECO:0000256" key="1">
    <source>
        <dbReference type="ARBA" id="ARBA00010641"/>
    </source>
</evidence>
<accession>A0ABR7IUU6</accession>
<protein>
    <submittedName>
        <fullName evidence="8">Sigma-70 family RNA polymerase sigma factor</fullName>
    </submittedName>
</protein>
<evidence type="ECO:0000256" key="5">
    <source>
        <dbReference type="ARBA" id="ARBA00023163"/>
    </source>
</evidence>
<dbReference type="InterPro" id="IPR014284">
    <property type="entry name" value="RNA_pol_sigma-70_dom"/>
</dbReference>
<evidence type="ECO:0000313" key="8">
    <source>
        <dbReference type="EMBL" id="MBC5833556.1"/>
    </source>
</evidence>
<evidence type="ECO:0000256" key="2">
    <source>
        <dbReference type="ARBA" id="ARBA00023015"/>
    </source>
</evidence>
<dbReference type="Gene3D" id="1.10.1740.10">
    <property type="match status" value="1"/>
</dbReference>
<keyword evidence="3" id="KW-0731">Sigma factor</keyword>
<comment type="caution">
    <text evidence="8">The sequence shown here is derived from an EMBL/GenBank/DDBJ whole genome shotgun (WGS) entry which is preliminary data.</text>
</comment>
<name>A0ABR7IUU6_9FLAO</name>
<dbReference type="SUPFAM" id="SSF88946">
    <property type="entry name" value="Sigma2 domain of RNA polymerase sigma factors"/>
    <property type="match status" value="1"/>
</dbReference>
<dbReference type="PANTHER" id="PTHR43133:SF62">
    <property type="entry name" value="RNA POLYMERASE SIGMA FACTOR SIGZ"/>
    <property type="match status" value="1"/>
</dbReference>
<evidence type="ECO:0000256" key="3">
    <source>
        <dbReference type="ARBA" id="ARBA00023082"/>
    </source>
</evidence>
<dbReference type="Pfam" id="PF04545">
    <property type="entry name" value="Sigma70_r4"/>
    <property type="match status" value="1"/>
</dbReference>
<gene>
    <name evidence="8" type="ORF">H8R27_01535</name>
</gene>
<proteinExistence type="inferred from homology"/>
<dbReference type="InterPro" id="IPR013324">
    <property type="entry name" value="RNA_pol_sigma_r3/r4-like"/>
</dbReference>
<feature type="domain" description="RNA polymerase sigma-70 region 4" evidence="7">
    <location>
        <begin position="131"/>
        <end position="178"/>
    </location>
</feature>
<dbReference type="Gene3D" id="1.10.10.10">
    <property type="entry name" value="Winged helix-like DNA-binding domain superfamily/Winged helix DNA-binding domain"/>
    <property type="match status" value="1"/>
</dbReference>
<dbReference type="Pfam" id="PF04542">
    <property type="entry name" value="Sigma70_r2"/>
    <property type="match status" value="1"/>
</dbReference>
<evidence type="ECO:0000256" key="4">
    <source>
        <dbReference type="ARBA" id="ARBA00023125"/>
    </source>
</evidence>
<dbReference type="InterPro" id="IPR007627">
    <property type="entry name" value="RNA_pol_sigma70_r2"/>
</dbReference>
<keyword evidence="2" id="KW-0805">Transcription regulation</keyword>
<evidence type="ECO:0000313" key="9">
    <source>
        <dbReference type="Proteomes" id="UP000605990"/>
    </source>
</evidence>
<reference evidence="8 9" key="1">
    <citation type="submission" date="2020-08" db="EMBL/GenBank/DDBJ databases">
        <title>Description of novel Flavobacterium F-408 isolate.</title>
        <authorList>
            <person name="Saticioglu I.B."/>
            <person name="Duman M."/>
            <person name="Altun S."/>
        </authorList>
    </citation>
    <scope>NUCLEOTIDE SEQUENCE [LARGE SCALE GENOMIC DNA]</scope>
    <source>
        <strain evidence="8 9">F-408</strain>
    </source>
</reference>
<sequence>MNLKEKIKYHQDELVVLIKNRDQKAFSYLYDTYSKALFGIIYAIIGDYEETEVLTQNTFIKIWNSFDNYDSSKGRLFTWMINIARNAAIDFKRSKNNKNQNRNISNNVYELNELFTENFSSDTIGLIGVVEKLTSENLLLIQHAYYKGYTQQEISKELNIPLGTVKTKMRKALLILRELLKEKAQVQ</sequence>
<evidence type="ECO:0000259" key="6">
    <source>
        <dbReference type="Pfam" id="PF04542"/>
    </source>
</evidence>
<dbReference type="InterPro" id="IPR036388">
    <property type="entry name" value="WH-like_DNA-bd_sf"/>
</dbReference>
<dbReference type="NCBIfam" id="TIGR02937">
    <property type="entry name" value="sigma70-ECF"/>
    <property type="match status" value="1"/>
</dbReference>
<dbReference type="PANTHER" id="PTHR43133">
    <property type="entry name" value="RNA POLYMERASE ECF-TYPE SIGMA FACTO"/>
    <property type="match status" value="1"/>
</dbReference>
<evidence type="ECO:0000259" key="7">
    <source>
        <dbReference type="Pfam" id="PF04545"/>
    </source>
</evidence>